<protein>
    <submittedName>
        <fullName evidence="2 3">Uncharacterized protein</fullName>
    </submittedName>
</protein>
<evidence type="ECO:0000313" key="2">
    <source>
        <dbReference type="EMBL" id="ELU15296.1"/>
    </source>
</evidence>
<name>R7VG69_CAPTE</name>
<evidence type="ECO:0000313" key="4">
    <source>
        <dbReference type="Proteomes" id="UP000014760"/>
    </source>
</evidence>
<accession>R7VG69</accession>
<gene>
    <name evidence="2" type="ORF">CAPTEDRAFT_193774</name>
</gene>
<reference evidence="3" key="3">
    <citation type="submission" date="2015-06" db="UniProtKB">
        <authorList>
            <consortium name="EnsemblMetazoa"/>
        </authorList>
    </citation>
    <scope>IDENTIFICATION</scope>
</reference>
<dbReference type="EnsemblMetazoa" id="CapteT193774">
    <property type="protein sequence ID" value="CapteP193774"/>
    <property type="gene ID" value="CapteG193774"/>
</dbReference>
<dbReference type="Proteomes" id="UP000014760">
    <property type="component" value="Unassembled WGS sequence"/>
</dbReference>
<feature type="region of interest" description="Disordered" evidence="1">
    <location>
        <begin position="92"/>
        <end position="111"/>
    </location>
</feature>
<sequence>MKLMYTMTLAISTDSYPTAGLIIPLHQKLLSHFSATNDASPFQKKLKEGVHANFKGRYDEKLVKFLEEASCFYQRFKDSALEEAGNCIAKQLSSSHQNDSSPEAAPAPPPAKKPCLLTEIFSDEDEQMLGAEAQDDDVLQNLAEYRRFRKLPMDQDPVFLLEGEVPVLASAISVGKKVFDYASNKCPI</sequence>
<proteinExistence type="predicted"/>
<dbReference type="EMBL" id="KB293867">
    <property type="protein sequence ID" value="ELU15296.1"/>
    <property type="molecule type" value="Genomic_DNA"/>
</dbReference>
<evidence type="ECO:0000256" key="1">
    <source>
        <dbReference type="SAM" id="MobiDB-lite"/>
    </source>
</evidence>
<feature type="compositionally biased region" description="Polar residues" evidence="1">
    <location>
        <begin position="92"/>
        <end position="101"/>
    </location>
</feature>
<keyword evidence="4" id="KW-1185">Reference proteome</keyword>
<dbReference type="OMA" id="LMKLETH"/>
<reference evidence="2 4" key="2">
    <citation type="journal article" date="2013" name="Nature">
        <title>Insights into bilaterian evolution from three spiralian genomes.</title>
        <authorList>
            <person name="Simakov O."/>
            <person name="Marletaz F."/>
            <person name="Cho S.J."/>
            <person name="Edsinger-Gonzales E."/>
            <person name="Havlak P."/>
            <person name="Hellsten U."/>
            <person name="Kuo D.H."/>
            <person name="Larsson T."/>
            <person name="Lv J."/>
            <person name="Arendt D."/>
            <person name="Savage R."/>
            <person name="Osoegawa K."/>
            <person name="de Jong P."/>
            <person name="Grimwood J."/>
            <person name="Chapman J.A."/>
            <person name="Shapiro H."/>
            <person name="Aerts A."/>
            <person name="Otillar R.P."/>
            <person name="Terry A.Y."/>
            <person name="Boore J.L."/>
            <person name="Grigoriev I.V."/>
            <person name="Lindberg D.R."/>
            <person name="Seaver E.C."/>
            <person name="Weisblat D.A."/>
            <person name="Putnam N.H."/>
            <person name="Rokhsar D.S."/>
        </authorList>
    </citation>
    <scope>NUCLEOTIDE SEQUENCE</scope>
    <source>
        <strain evidence="2 4">I ESC-2004</strain>
    </source>
</reference>
<dbReference type="OrthoDB" id="106267at2759"/>
<reference evidence="4" key="1">
    <citation type="submission" date="2012-12" db="EMBL/GenBank/DDBJ databases">
        <authorList>
            <person name="Hellsten U."/>
            <person name="Grimwood J."/>
            <person name="Chapman J.A."/>
            <person name="Shapiro H."/>
            <person name="Aerts A."/>
            <person name="Otillar R.P."/>
            <person name="Terry A.Y."/>
            <person name="Boore J.L."/>
            <person name="Simakov O."/>
            <person name="Marletaz F."/>
            <person name="Cho S.-J."/>
            <person name="Edsinger-Gonzales E."/>
            <person name="Havlak P."/>
            <person name="Kuo D.-H."/>
            <person name="Larsson T."/>
            <person name="Lv J."/>
            <person name="Arendt D."/>
            <person name="Savage R."/>
            <person name="Osoegawa K."/>
            <person name="de Jong P."/>
            <person name="Lindberg D.R."/>
            <person name="Seaver E.C."/>
            <person name="Weisblat D.A."/>
            <person name="Putnam N.H."/>
            <person name="Grigoriev I.V."/>
            <person name="Rokhsar D.S."/>
        </authorList>
    </citation>
    <scope>NUCLEOTIDE SEQUENCE</scope>
    <source>
        <strain evidence="4">I ESC-2004</strain>
    </source>
</reference>
<dbReference type="AlphaFoldDB" id="R7VG69"/>
<organism evidence="2">
    <name type="scientific">Capitella teleta</name>
    <name type="common">Polychaete worm</name>
    <dbReference type="NCBI Taxonomy" id="283909"/>
    <lineage>
        <taxon>Eukaryota</taxon>
        <taxon>Metazoa</taxon>
        <taxon>Spiralia</taxon>
        <taxon>Lophotrochozoa</taxon>
        <taxon>Annelida</taxon>
        <taxon>Polychaeta</taxon>
        <taxon>Sedentaria</taxon>
        <taxon>Scolecida</taxon>
        <taxon>Capitellidae</taxon>
        <taxon>Capitella</taxon>
    </lineage>
</organism>
<evidence type="ECO:0000313" key="3">
    <source>
        <dbReference type="EnsemblMetazoa" id="CapteP193774"/>
    </source>
</evidence>
<dbReference type="EMBL" id="AMQN01004576">
    <property type="status" value="NOT_ANNOTATED_CDS"/>
    <property type="molecule type" value="Genomic_DNA"/>
</dbReference>
<dbReference type="HOGENOM" id="CLU_1442361_0_0_1"/>